<dbReference type="InterPro" id="IPR027417">
    <property type="entry name" value="P-loop_NTPase"/>
</dbReference>
<dbReference type="SMART" id="SM00382">
    <property type="entry name" value="AAA"/>
    <property type="match status" value="1"/>
</dbReference>
<dbReference type="Gene3D" id="2.40.50.140">
    <property type="entry name" value="Nucleic acid-binding proteins"/>
    <property type="match status" value="1"/>
</dbReference>
<dbReference type="InterPro" id="IPR047641">
    <property type="entry name" value="ABC_transpr_MalK/UgpC-like"/>
</dbReference>
<dbReference type="Gene3D" id="3.40.50.300">
    <property type="entry name" value="P-loop containing nucleotide triphosphate hydrolases"/>
    <property type="match status" value="1"/>
</dbReference>
<dbReference type="InterPro" id="IPR003593">
    <property type="entry name" value="AAA+_ATPase"/>
</dbReference>
<evidence type="ECO:0000256" key="4">
    <source>
        <dbReference type="ARBA" id="ARBA00022840"/>
    </source>
</evidence>
<evidence type="ECO:0000259" key="5">
    <source>
        <dbReference type="PROSITE" id="PS50893"/>
    </source>
</evidence>
<dbReference type="SUPFAM" id="SSF52540">
    <property type="entry name" value="P-loop containing nucleoside triphosphate hydrolases"/>
    <property type="match status" value="1"/>
</dbReference>
<dbReference type="PROSITE" id="PS50893">
    <property type="entry name" value="ABC_TRANSPORTER_2"/>
    <property type="match status" value="1"/>
</dbReference>
<comment type="similarity">
    <text evidence="1">Belongs to the ABC transporter superfamily.</text>
</comment>
<keyword evidence="7" id="KW-1185">Reference proteome</keyword>
<dbReference type="NCBIfam" id="NF008653">
    <property type="entry name" value="PRK11650.1"/>
    <property type="match status" value="1"/>
</dbReference>
<dbReference type="PANTHER" id="PTHR43875">
    <property type="entry name" value="MALTODEXTRIN IMPORT ATP-BINDING PROTEIN MSMX"/>
    <property type="match status" value="1"/>
</dbReference>
<dbReference type="Gene3D" id="2.40.50.100">
    <property type="match status" value="1"/>
</dbReference>
<sequence>MTANSVEIRGLDLAFGAVEVLKDLTLEIPEGEFLVLLGASGCGKSTLLNCIAGLLDITGGQIFIKDRNVTWAEPSQRGIGMVFQSYALYPQMTVKGNLSFGLKNARIPKAEIEERVARAAGILQIEPLLDRKPAALSGGQRQRVAIGRALVRDVDVFLFDEPLSNLDAKLRADLRVEIKRLHQKLRNTMIYVTHDQIEAMTLADRIAIMRSGAIQQLGSPDEIYNRPRTKYVAEFIGSPAMNFLDGTVTERGFIAADTTIPLDGYGWADGVRQGPAWLGIRPEHVVSGELAAGKSFRQEITVELFEPMGADTLVWTTLAGQPFHFNLDGQHKVATGDRMTIGFDAARGSLFGKDTELRL</sequence>
<dbReference type="InterPro" id="IPR012340">
    <property type="entry name" value="NA-bd_OB-fold"/>
</dbReference>
<accession>A0ABV7GW64</accession>
<evidence type="ECO:0000313" key="7">
    <source>
        <dbReference type="Proteomes" id="UP001595632"/>
    </source>
</evidence>
<dbReference type="RefSeq" id="WP_275632443.1">
    <property type="nucleotide sequence ID" value="NZ_JARGYD010000003.1"/>
</dbReference>
<dbReference type="SUPFAM" id="SSF50331">
    <property type="entry name" value="MOP-like"/>
    <property type="match status" value="1"/>
</dbReference>
<protein>
    <submittedName>
        <fullName evidence="6">ABC transporter ATP-binding protein</fullName>
    </submittedName>
</protein>
<evidence type="ECO:0000256" key="2">
    <source>
        <dbReference type="ARBA" id="ARBA00022448"/>
    </source>
</evidence>
<name>A0ABV7GW64_9RHOB</name>
<dbReference type="GO" id="GO:0005524">
    <property type="term" value="F:ATP binding"/>
    <property type="evidence" value="ECO:0007669"/>
    <property type="project" value="UniProtKB-KW"/>
</dbReference>
<dbReference type="InterPro" id="IPR003439">
    <property type="entry name" value="ABC_transporter-like_ATP-bd"/>
</dbReference>
<keyword evidence="4 6" id="KW-0067">ATP-binding</keyword>
<dbReference type="Proteomes" id="UP001595632">
    <property type="component" value="Unassembled WGS sequence"/>
</dbReference>
<reference evidence="7" key="1">
    <citation type="journal article" date="2019" name="Int. J. Syst. Evol. Microbiol.">
        <title>The Global Catalogue of Microorganisms (GCM) 10K type strain sequencing project: providing services to taxonomists for standard genome sequencing and annotation.</title>
        <authorList>
            <consortium name="The Broad Institute Genomics Platform"/>
            <consortium name="The Broad Institute Genome Sequencing Center for Infectious Disease"/>
            <person name="Wu L."/>
            <person name="Ma J."/>
        </authorList>
    </citation>
    <scope>NUCLEOTIDE SEQUENCE [LARGE SCALE GENOMIC DNA]</scope>
    <source>
        <strain evidence="7">KCTC 52366</strain>
    </source>
</reference>
<dbReference type="EMBL" id="JBHRTB010000010">
    <property type="protein sequence ID" value="MFC3145487.1"/>
    <property type="molecule type" value="Genomic_DNA"/>
</dbReference>
<organism evidence="6 7">
    <name type="scientific">Psychromarinibacter halotolerans</name>
    <dbReference type="NCBI Taxonomy" id="1775175"/>
    <lineage>
        <taxon>Bacteria</taxon>
        <taxon>Pseudomonadati</taxon>
        <taxon>Pseudomonadota</taxon>
        <taxon>Alphaproteobacteria</taxon>
        <taxon>Rhodobacterales</taxon>
        <taxon>Paracoccaceae</taxon>
        <taxon>Psychromarinibacter</taxon>
    </lineage>
</organism>
<dbReference type="InterPro" id="IPR015855">
    <property type="entry name" value="ABC_transpr_MalK-like"/>
</dbReference>
<dbReference type="InterPro" id="IPR008995">
    <property type="entry name" value="Mo/tungstate-bd_C_term_dom"/>
</dbReference>
<proteinExistence type="inferred from homology"/>
<evidence type="ECO:0000256" key="3">
    <source>
        <dbReference type="ARBA" id="ARBA00022741"/>
    </source>
</evidence>
<dbReference type="PANTHER" id="PTHR43875:SF1">
    <property type="entry name" value="OSMOPROTECTIVE COMPOUNDS UPTAKE ATP-BINDING PROTEIN GGTA"/>
    <property type="match status" value="1"/>
</dbReference>
<keyword evidence="3" id="KW-0547">Nucleotide-binding</keyword>
<feature type="domain" description="ABC transporter" evidence="5">
    <location>
        <begin position="6"/>
        <end position="236"/>
    </location>
</feature>
<dbReference type="InterPro" id="IPR040582">
    <property type="entry name" value="OB_MalK-like"/>
</dbReference>
<dbReference type="CDD" id="cd03301">
    <property type="entry name" value="ABC_MalK_N"/>
    <property type="match status" value="1"/>
</dbReference>
<evidence type="ECO:0000313" key="6">
    <source>
        <dbReference type="EMBL" id="MFC3145487.1"/>
    </source>
</evidence>
<evidence type="ECO:0000256" key="1">
    <source>
        <dbReference type="ARBA" id="ARBA00005417"/>
    </source>
</evidence>
<dbReference type="Pfam" id="PF00005">
    <property type="entry name" value="ABC_tran"/>
    <property type="match status" value="1"/>
</dbReference>
<keyword evidence="2" id="KW-0813">Transport</keyword>
<dbReference type="Pfam" id="PF17912">
    <property type="entry name" value="OB_MalK"/>
    <property type="match status" value="1"/>
</dbReference>
<gene>
    <name evidence="6" type="ORF">ACFOGP_22390</name>
</gene>
<dbReference type="PROSITE" id="PS00211">
    <property type="entry name" value="ABC_TRANSPORTER_1"/>
    <property type="match status" value="1"/>
</dbReference>
<comment type="caution">
    <text evidence="6">The sequence shown here is derived from an EMBL/GenBank/DDBJ whole genome shotgun (WGS) entry which is preliminary data.</text>
</comment>
<dbReference type="InterPro" id="IPR017871">
    <property type="entry name" value="ABC_transporter-like_CS"/>
</dbReference>